<evidence type="ECO:0000256" key="6">
    <source>
        <dbReference type="ARBA" id="ARBA00022538"/>
    </source>
</evidence>
<evidence type="ECO:0000256" key="7">
    <source>
        <dbReference type="ARBA" id="ARBA00022692"/>
    </source>
</evidence>
<evidence type="ECO:0000256" key="3">
    <source>
        <dbReference type="ARBA" id="ARBA00022448"/>
    </source>
</evidence>
<evidence type="ECO:0000256" key="4">
    <source>
        <dbReference type="ARBA" id="ARBA00022475"/>
    </source>
</evidence>
<comment type="caution">
    <text evidence="16">The sequence shown here is derived from an EMBL/GenBank/DDBJ whole genome shotgun (WGS) entry which is preliminary data.</text>
</comment>
<feature type="domain" description="K+ potassium transporter integral membrane" evidence="14">
    <location>
        <begin position="28"/>
        <end position="480"/>
    </location>
</feature>
<dbReference type="EMBL" id="QKVK01000007">
    <property type="protein sequence ID" value="PZF75904.1"/>
    <property type="molecule type" value="Genomic_DNA"/>
</dbReference>
<keyword evidence="7 13" id="KW-0812">Transmembrane</keyword>
<dbReference type="GO" id="GO:0015079">
    <property type="term" value="F:potassium ion transmembrane transporter activity"/>
    <property type="evidence" value="ECO:0007669"/>
    <property type="project" value="UniProtKB-UniRule"/>
</dbReference>
<evidence type="ECO:0000256" key="9">
    <source>
        <dbReference type="ARBA" id="ARBA00022958"/>
    </source>
</evidence>
<dbReference type="InterPro" id="IPR053952">
    <property type="entry name" value="K_trans_C"/>
</dbReference>
<feature type="transmembrane region" description="Helical" evidence="13">
    <location>
        <begin position="66"/>
        <end position="91"/>
    </location>
</feature>
<keyword evidence="17" id="KW-1185">Reference proteome</keyword>
<dbReference type="Pfam" id="PF22776">
    <property type="entry name" value="K_trans_C"/>
    <property type="match status" value="1"/>
</dbReference>
<feature type="transmembrane region" description="Helical" evidence="13">
    <location>
        <begin position="303"/>
        <end position="328"/>
    </location>
</feature>
<feature type="transmembrane region" description="Helical" evidence="13">
    <location>
        <begin position="186"/>
        <end position="206"/>
    </location>
</feature>
<dbReference type="InterPro" id="IPR003855">
    <property type="entry name" value="K+_transporter"/>
</dbReference>
<organism evidence="16 17">
    <name type="scientific">Aestuariivirga litoralis</name>
    <dbReference type="NCBI Taxonomy" id="2650924"/>
    <lineage>
        <taxon>Bacteria</taxon>
        <taxon>Pseudomonadati</taxon>
        <taxon>Pseudomonadota</taxon>
        <taxon>Alphaproteobacteria</taxon>
        <taxon>Hyphomicrobiales</taxon>
        <taxon>Aestuariivirgaceae</taxon>
        <taxon>Aestuariivirga</taxon>
    </lineage>
</organism>
<dbReference type="HAMAP" id="MF_01522">
    <property type="entry name" value="Kup"/>
    <property type="match status" value="1"/>
</dbReference>
<evidence type="ECO:0000313" key="17">
    <source>
        <dbReference type="Proteomes" id="UP000248795"/>
    </source>
</evidence>
<dbReference type="PANTHER" id="PTHR30540">
    <property type="entry name" value="OSMOTIC STRESS POTASSIUM TRANSPORTER"/>
    <property type="match status" value="1"/>
</dbReference>
<proteinExistence type="inferred from homology"/>
<comment type="function">
    <text evidence="13">Transport of potassium into the cell. Likely operates as a K(+):H(+) symporter.</text>
</comment>
<evidence type="ECO:0000256" key="5">
    <source>
        <dbReference type="ARBA" id="ARBA00022519"/>
    </source>
</evidence>
<evidence type="ECO:0000256" key="12">
    <source>
        <dbReference type="ARBA" id="ARBA00023136"/>
    </source>
</evidence>
<dbReference type="PANTHER" id="PTHR30540:SF79">
    <property type="entry name" value="LOW AFFINITY POTASSIUM TRANSPORT SYSTEM PROTEIN KUP"/>
    <property type="match status" value="1"/>
</dbReference>
<accession>A0A2W2B6G7</accession>
<evidence type="ECO:0000256" key="10">
    <source>
        <dbReference type="ARBA" id="ARBA00022989"/>
    </source>
</evidence>
<feature type="domain" description="K+ potassium transporter C-terminal" evidence="15">
    <location>
        <begin position="491"/>
        <end position="638"/>
    </location>
</feature>
<evidence type="ECO:0000313" key="16">
    <source>
        <dbReference type="EMBL" id="PZF75904.1"/>
    </source>
</evidence>
<keyword evidence="8 13" id="KW-0769">Symport</keyword>
<feature type="transmembrane region" description="Helical" evidence="13">
    <location>
        <begin position="411"/>
        <end position="434"/>
    </location>
</feature>
<comment type="subcellular location">
    <subcellularLocation>
        <location evidence="13">Cell membrane</location>
        <topology evidence="13">Multi-pass membrane protein</topology>
    </subcellularLocation>
    <subcellularLocation>
        <location evidence="1">Membrane</location>
        <topology evidence="1">Multi-pass membrane protein</topology>
    </subcellularLocation>
</comment>
<keyword evidence="9 13" id="KW-0630">Potassium</keyword>
<keyword evidence="6 13" id="KW-0633">Potassium transport</keyword>
<sequence length="639" mass="69154">MTTVQDQGEASDEAAIEGHGRRPPFLILALGSIGVVYGDIGTSPLYALREAVLAGMRQDGHISDALVHGVLSLIIWSLILVVTVKYVLILLNADNKGEGGTLSLMALAQRAFGRSVTWIAVLGMVGAALFYGDAIITPAISVLSAVEGLKVVTPQFEPYILPLTLAIILGLFMVQSQGTGRVAAFFGPITLVWFAALAAVGLWHIFDTPSVLIAFSPLKAVHFLANHGLIGLAVLGAVFLAVTGAEALYADLGHFGKRPIQSAWLVVVLPALVLNYLGQGALLLADPSAIDNPFFRMVPDWGLVPMVALATAATIIASQAVITGAYSLTQQAIQLGLLPRMEIRFTSESHAGQTYLPQVNWLLLAGVVILVLTFKSSGALAHAYGIAVTGTMVVTAMMAIAVMWKDWRWPLWLVLPIMLPLLALDLVFFGANSLKILEGGWMPLVLGAAIFLLMWTWREGSRLLAEKTRLSEVPLKELVASLSRRPPPSVPGTAVFLTSDSESAPTALLHSLKHYKVLHERNVIFTVKSATVPVVEAAQRLKIAQLSERFWRIEASFGFMENPNVPATLLAIPKDEMSFSMMDTSFFLSRRSVRASKYQGMPVWQDKLFIMMARNANDASRYFRLPPGRVIEVGSQVTV</sequence>
<evidence type="ECO:0000256" key="8">
    <source>
        <dbReference type="ARBA" id="ARBA00022847"/>
    </source>
</evidence>
<feature type="transmembrane region" description="Helical" evidence="13">
    <location>
        <begin position="383"/>
        <end position="404"/>
    </location>
</feature>
<feature type="transmembrane region" description="Helical" evidence="13">
    <location>
        <begin position="156"/>
        <end position="174"/>
    </location>
</feature>
<protein>
    <recommendedName>
        <fullName evidence="13">Probable potassium transport system protein Kup</fullName>
    </recommendedName>
</protein>
<keyword evidence="3 13" id="KW-0813">Transport</keyword>
<feature type="transmembrane region" description="Helical" evidence="13">
    <location>
        <begin position="262"/>
        <end position="283"/>
    </location>
</feature>
<feature type="transmembrane region" description="Helical" evidence="13">
    <location>
        <begin position="25"/>
        <end position="46"/>
    </location>
</feature>
<dbReference type="AlphaFoldDB" id="A0A2W2B6G7"/>
<dbReference type="GO" id="GO:0015293">
    <property type="term" value="F:symporter activity"/>
    <property type="evidence" value="ECO:0007669"/>
    <property type="project" value="UniProtKB-UniRule"/>
</dbReference>
<dbReference type="RefSeq" id="WP_111199288.1">
    <property type="nucleotide sequence ID" value="NZ_QKVK01000007.1"/>
</dbReference>
<dbReference type="Proteomes" id="UP000248795">
    <property type="component" value="Unassembled WGS sequence"/>
</dbReference>
<gene>
    <name evidence="16" type="primary">trkD</name>
    <name evidence="13" type="synonym">kup</name>
    <name evidence="16" type="ORF">DK847_14705</name>
</gene>
<feature type="transmembrane region" description="Helical" evidence="13">
    <location>
        <begin position="226"/>
        <end position="250"/>
    </location>
</feature>
<keyword evidence="5" id="KW-0997">Cell inner membrane</keyword>
<keyword evidence="10 13" id="KW-1133">Transmembrane helix</keyword>
<evidence type="ECO:0000256" key="13">
    <source>
        <dbReference type="HAMAP-Rule" id="MF_01522"/>
    </source>
</evidence>
<evidence type="ECO:0000256" key="1">
    <source>
        <dbReference type="ARBA" id="ARBA00004141"/>
    </source>
</evidence>
<evidence type="ECO:0000256" key="2">
    <source>
        <dbReference type="ARBA" id="ARBA00007019"/>
    </source>
</evidence>
<evidence type="ECO:0000256" key="11">
    <source>
        <dbReference type="ARBA" id="ARBA00023065"/>
    </source>
</evidence>
<comment type="similarity">
    <text evidence="2 13">Belongs to the HAK/KUP transporter (TC 2.A.72) family.</text>
</comment>
<comment type="catalytic activity">
    <reaction evidence="13">
        <text>K(+)(in) + H(+)(in) = K(+)(out) + H(+)(out)</text>
        <dbReference type="Rhea" id="RHEA:28490"/>
        <dbReference type="ChEBI" id="CHEBI:15378"/>
        <dbReference type="ChEBI" id="CHEBI:29103"/>
    </reaction>
</comment>
<evidence type="ECO:0000259" key="14">
    <source>
        <dbReference type="Pfam" id="PF02705"/>
    </source>
</evidence>
<keyword evidence="4 13" id="KW-1003">Cell membrane</keyword>
<evidence type="ECO:0000259" key="15">
    <source>
        <dbReference type="Pfam" id="PF22776"/>
    </source>
</evidence>
<dbReference type="Pfam" id="PF02705">
    <property type="entry name" value="K_trans"/>
    <property type="match status" value="1"/>
</dbReference>
<dbReference type="InterPro" id="IPR023051">
    <property type="entry name" value="Kup"/>
</dbReference>
<reference evidence="17" key="1">
    <citation type="submission" date="2018-06" db="EMBL/GenBank/DDBJ databases">
        <title>Aestuariibacter litoralis strain KCTC 52945T.</title>
        <authorList>
            <person name="Li X."/>
            <person name="Salam N."/>
            <person name="Li J.-L."/>
            <person name="Chen Y.-M."/>
            <person name="Yang Z.-W."/>
            <person name="Zhang L.-Y."/>
            <person name="Han M.-X."/>
            <person name="Xiao M."/>
            <person name="Li W.-J."/>
        </authorList>
    </citation>
    <scope>NUCLEOTIDE SEQUENCE [LARGE SCALE GENOMIC DNA]</scope>
    <source>
        <strain evidence="17">KCTC 52945</strain>
    </source>
</reference>
<name>A0A2W2B6G7_9HYPH</name>
<feature type="transmembrane region" description="Helical" evidence="13">
    <location>
        <begin position="440"/>
        <end position="457"/>
    </location>
</feature>
<keyword evidence="11 13" id="KW-0406">Ion transport</keyword>
<dbReference type="InterPro" id="IPR053951">
    <property type="entry name" value="K_trans_N"/>
</dbReference>
<keyword evidence="12 13" id="KW-0472">Membrane</keyword>
<dbReference type="GO" id="GO:0005886">
    <property type="term" value="C:plasma membrane"/>
    <property type="evidence" value="ECO:0007669"/>
    <property type="project" value="UniProtKB-SubCell"/>
</dbReference>
<feature type="transmembrane region" description="Helical" evidence="13">
    <location>
        <begin position="359"/>
        <end position="377"/>
    </location>
</feature>
<feature type="transmembrane region" description="Helical" evidence="13">
    <location>
        <begin position="112"/>
        <end position="136"/>
    </location>
</feature>